<reference evidence="2" key="1">
    <citation type="journal article" date="2019" name="Int. J. Syst. Evol. Microbiol.">
        <title>The Global Catalogue of Microorganisms (GCM) 10K type strain sequencing project: providing services to taxonomists for standard genome sequencing and annotation.</title>
        <authorList>
            <consortium name="The Broad Institute Genomics Platform"/>
            <consortium name="The Broad Institute Genome Sequencing Center for Infectious Disease"/>
            <person name="Wu L."/>
            <person name="Ma J."/>
        </authorList>
    </citation>
    <scope>NUCLEOTIDE SEQUENCE [LARGE SCALE GENOMIC DNA]</scope>
    <source>
        <strain evidence="2">KCTC 12848</strain>
    </source>
</reference>
<name>A0ABV9YI93_9PSEU</name>
<protein>
    <submittedName>
        <fullName evidence="1">Uncharacterized protein</fullName>
    </submittedName>
</protein>
<accession>A0ABV9YI93</accession>
<gene>
    <name evidence="1" type="ORF">ACFPFM_41775</name>
</gene>
<comment type="caution">
    <text evidence="1">The sequence shown here is derived from an EMBL/GenBank/DDBJ whole genome shotgun (WGS) entry which is preliminary data.</text>
</comment>
<keyword evidence="2" id="KW-1185">Reference proteome</keyword>
<organism evidence="1 2">
    <name type="scientific">Saccharothrix xinjiangensis</name>
    <dbReference type="NCBI Taxonomy" id="204798"/>
    <lineage>
        <taxon>Bacteria</taxon>
        <taxon>Bacillati</taxon>
        <taxon>Actinomycetota</taxon>
        <taxon>Actinomycetes</taxon>
        <taxon>Pseudonocardiales</taxon>
        <taxon>Pseudonocardiaceae</taxon>
        <taxon>Saccharothrix</taxon>
    </lineage>
</organism>
<dbReference type="RefSeq" id="WP_344042022.1">
    <property type="nucleotide sequence ID" value="NZ_BAAAKE010000031.1"/>
</dbReference>
<evidence type="ECO:0000313" key="2">
    <source>
        <dbReference type="Proteomes" id="UP001595833"/>
    </source>
</evidence>
<evidence type="ECO:0000313" key="1">
    <source>
        <dbReference type="EMBL" id="MFC5060281.1"/>
    </source>
</evidence>
<dbReference type="EMBL" id="JBHSJB010000053">
    <property type="protein sequence ID" value="MFC5060281.1"/>
    <property type="molecule type" value="Genomic_DNA"/>
</dbReference>
<proteinExistence type="predicted"/>
<sequence>MTWSRHSAATWRDFPEPAAGVVFADGITPDHAVPAATAPRFDFSTRTGEGAGLGGA</sequence>
<dbReference type="Proteomes" id="UP001595833">
    <property type="component" value="Unassembled WGS sequence"/>
</dbReference>